<reference evidence="3 4" key="1">
    <citation type="submission" date="2021-01" db="EMBL/GenBank/DDBJ databases">
        <title>Adiantum capillus-veneris genome.</title>
        <authorList>
            <person name="Fang Y."/>
            <person name="Liao Q."/>
        </authorList>
    </citation>
    <scope>NUCLEOTIDE SEQUENCE [LARGE SCALE GENOMIC DNA]</scope>
    <source>
        <strain evidence="3">H3</strain>
        <tissue evidence="3">Leaf</tissue>
    </source>
</reference>
<keyword evidence="4" id="KW-1185">Reference proteome</keyword>
<evidence type="ECO:0000313" key="4">
    <source>
        <dbReference type="Proteomes" id="UP000886520"/>
    </source>
</evidence>
<dbReference type="Proteomes" id="UP000886520">
    <property type="component" value="Chromosome 5"/>
</dbReference>
<organism evidence="3 4">
    <name type="scientific">Adiantum capillus-veneris</name>
    <name type="common">Maidenhair fern</name>
    <dbReference type="NCBI Taxonomy" id="13818"/>
    <lineage>
        <taxon>Eukaryota</taxon>
        <taxon>Viridiplantae</taxon>
        <taxon>Streptophyta</taxon>
        <taxon>Embryophyta</taxon>
        <taxon>Tracheophyta</taxon>
        <taxon>Polypodiopsida</taxon>
        <taxon>Polypodiidae</taxon>
        <taxon>Polypodiales</taxon>
        <taxon>Pteridineae</taxon>
        <taxon>Pteridaceae</taxon>
        <taxon>Vittarioideae</taxon>
        <taxon>Adiantum</taxon>
    </lineage>
</organism>
<feature type="compositionally biased region" description="Basic and acidic residues" evidence="1">
    <location>
        <begin position="159"/>
        <end position="168"/>
    </location>
</feature>
<gene>
    <name evidence="3" type="ORF">GOP47_0005640</name>
</gene>
<proteinExistence type="predicted"/>
<dbReference type="OrthoDB" id="1920044at2759"/>
<comment type="caution">
    <text evidence="3">The sequence shown here is derived from an EMBL/GenBank/DDBJ whole genome shotgun (WGS) entry which is preliminary data.</text>
</comment>
<evidence type="ECO:0000256" key="1">
    <source>
        <dbReference type="SAM" id="MobiDB-lite"/>
    </source>
</evidence>
<protein>
    <recommendedName>
        <fullName evidence="2">S1 motif domain-containing protein</fullName>
    </recommendedName>
</protein>
<dbReference type="CDD" id="cd00164">
    <property type="entry name" value="S1_like"/>
    <property type="match status" value="1"/>
</dbReference>
<feature type="region of interest" description="Disordered" evidence="1">
    <location>
        <begin position="155"/>
        <end position="193"/>
    </location>
</feature>
<sequence length="222" mass="24871">MSTLGRATSSGFWRGVCRARRLAMRDGEEPSLCKSLNGGQNPGLCSRPEIRRCFHVSSFPSLQNRFNNTNSSSYYDDIEVDMDPEKMLKPGDPNTFQATIRKAMPVGYWVTMPSGREAFLPAQDLGFLGGLEKLRQLFQPGQEVTVRVVTRGSSGREVLSLKKPDPNKPDPPPKPLRKEFEGGRRPRSSSRCDGVVAQDWASKECRVRMPLPFLLELSTYDC</sequence>
<feature type="domain" description="S1 motif" evidence="2">
    <location>
        <begin position="93"/>
        <end position="162"/>
    </location>
</feature>
<evidence type="ECO:0000313" key="3">
    <source>
        <dbReference type="EMBL" id="KAI5080161.1"/>
    </source>
</evidence>
<evidence type="ECO:0000259" key="2">
    <source>
        <dbReference type="PROSITE" id="PS50126"/>
    </source>
</evidence>
<dbReference type="Gene3D" id="2.40.50.140">
    <property type="entry name" value="Nucleic acid-binding proteins"/>
    <property type="match status" value="1"/>
</dbReference>
<dbReference type="PROSITE" id="PS50126">
    <property type="entry name" value="S1"/>
    <property type="match status" value="1"/>
</dbReference>
<dbReference type="GO" id="GO:0003676">
    <property type="term" value="F:nucleic acid binding"/>
    <property type="evidence" value="ECO:0007669"/>
    <property type="project" value="InterPro"/>
</dbReference>
<dbReference type="SUPFAM" id="SSF50249">
    <property type="entry name" value="Nucleic acid-binding proteins"/>
    <property type="match status" value="1"/>
</dbReference>
<dbReference type="InterPro" id="IPR003029">
    <property type="entry name" value="S1_domain"/>
</dbReference>
<name>A0A9D4V5G1_ADICA</name>
<dbReference type="InterPro" id="IPR012340">
    <property type="entry name" value="NA-bd_OB-fold"/>
</dbReference>
<accession>A0A9D4V5G1</accession>
<dbReference type="AlphaFoldDB" id="A0A9D4V5G1"/>
<dbReference type="EMBL" id="JABFUD020000005">
    <property type="protein sequence ID" value="KAI5080161.1"/>
    <property type="molecule type" value="Genomic_DNA"/>
</dbReference>